<protein>
    <submittedName>
        <fullName evidence="1">Uncharacterized protein</fullName>
    </submittedName>
</protein>
<dbReference type="EMBL" id="JAHRIQ010047167">
    <property type="protein sequence ID" value="MEQ2236294.1"/>
    <property type="molecule type" value="Genomic_DNA"/>
</dbReference>
<dbReference type="Proteomes" id="UP001482620">
    <property type="component" value="Unassembled WGS sequence"/>
</dbReference>
<comment type="caution">
    <text evidence="1">The sequence shown here is derived from an EMBL/GenBank/DDBJ whole genome shotgun (WGS) entry which is preliminary data.</text>
</comment>
<name>A0ABV0TUT9_9TELE</name>
<evidence type="ECO:0000313" key="1">
    <source>
        <dbReference type="EMBL" id="MEQ2236294.1"/>
    </source>
</evidence>
<keyword evidence="2" id="KW-1185">Reference proteome</keyword>
<organism evidence="1 2">
    <name type="scientific">Ilyodon furcidens</name>
    <name type="common">goldbreast splitfin</name>
    <dbReference type="NCBI Taxonomy" id="33524"/>
    <lineage>
        <taxon>Eukaryota</taxon>
        <taxon>Metazoa</taxon>
        <taxon>Chordata</taxon>
        <taxon>Craniata</taxon>
        <taxon>Vertebrata</taxon>
        <taxon>Euteleostomi</taxon>
        <taxon>Actinopterygii</taxon>
        <taxon>Neopterygii</taxon>
        <taxon>Teleostei</taxon>
        <taxon>Neoteleostei</taxon>
        <taxon>Acanthomorphata</taxon>
        <taxon>Ovalentaria</taxon>
        <taxon>Atherinomorphae</taxon>
        <taxon>Cyprinodontiformes</taxon>
        <taxon>Goodeidae</taxon>
        <taxon>Ilyodon</taxon>
    </lineage>
</organism>
<gene>
    <name evidence="1" type="ORF">ILYODFUR_011087</name>
</gene>
<proteinExistence type="predicted"/>
<evidence type="ECO:0000313" key="2">
    <source>
        <dbReference type="Proteomes" id="UP001482620"/>
    </source>
</evidence>
<accession>A0ABV0TUT9</accession>
<sequence>MSSFCVCMFSPMIEIQVLIPENMHVHSLSTLLSFFKEILGFMSVTNYILHPCSDTPESKTCNDVLQGIYEGWFRSLGRWVHSLGTKSVPPGQPHVLSPFCGVYGQDLKVGSWT</sequence>
<reference evidence="1 2" key="1">
    <citation type="submission" date="2021-06" db="EMBL/GenBank/DDBJ databases">
        <authorList>
            <person name="Palmer J.M."/>
        </authorList>
    </citation>
    <scope>NUCLEOTIDE SEQUENCE [LARGE SCALE GENOMIC DNA]</scope>
    <source>
        <strain evidence="2">if_2019</strain>
        <tissue evidence="1">Muscle</tissue>
    </source>
</reference>